<organism evidence="2">
    <name type="scientific">marine sediment metagenome</name>
    <dbReference type="NCBI Taxonomy" id="412755"/>
    <lineage>
        <taxon>unclassified sequences</taxon>
        <taxon>metagenomes</taxon>
        <taxon>ecological metagenomes</taxon>
    </lineage>
</organism>
<evidence type="ECO:0000313" key="2">
    <source>
        <dbReference type="EMBL" id="KKL18798.1"/>
    </source>
</evidence>
<accession>A0A0F9E418</accession>
<feature type="non-terminal residue" evidence="2">
    <location>
        <position position="249"/>
    </location>
</feature>
<dbReference type="AlphaFoldDB" id="A0A0F9E418"/>
<comment type="caution">
    <text evidence="2">The sequence shown here is derived from an EMBL/GenBank/DDBJ whole genome shotgun (WGS) entry which is preliminary data.</text>
</comment>
<proteinExistence type="predicted"/>
<dbReference type="EMBL" id="LAZR01038731">
    <property type="protein sequence ID" value="KKL18798.1"/>
    <property type="molecule type" value="Genomic_DNA"/>
</dbReference>
<evidence type="ECO:0000256" key="1">
    <source>
        <dbReference type="SAM" id="MobiDB-lite"/>
    </source>
</evidence>
<feature type="compositionally biased region" description="Low complexity" evidence="1">
    <location>
        <begin position="234"/>
        <end position="249"/>
    </location>
</feature>
<name>A0A0F9E418_9ZZZZ</name>
<protein>
    <submittedName>
        <fullName evidence="2">Uncharacterized protein</fullName>
    </submittedName>
</protein>
<reference evidence="2" key="1">
    <citation type="journal article" date="2015" name="Nature">
        <title>Complex archaea that bridge the gap between prokaryotes and eukaryotes.</title>
        <authorList>
            <person name="Spang A."/>
            <person name="Saw J.H."/>
            <person name="Jorgensen S.L."/>
            <person name="Zaremba-Niedzwiedzka K."/>
            <person name="Martijn J."/>
            <person name="Lind A.E."/>
            <person name="van Eijk R."/>
            <person name="Schleper C."/>
            <person name="Guy L."/>
            <person name="Ettema T.J."/>
        </authorList>
    </citation>
    <scope>NUCLEOTIDE SEQUENCE</scope>
</reference>
<feature type="region of interest" description="Disordered" evidence="1">
    <location>
        <begin position="225"/>
        <end position="249"/>
    </location>
</feature>
<sequence>MSCPICHQFHDTTACPLPTITVTPAPQQGWECPKCHAVMAPFQLSCIHCLPMTVTFTGAGLLSPGDYVFGFWVADTDQSSTFVVRVNELTVETQSLHNNSSTGDFTITFQGQTTAAIAWNAAASAIKAALELLSNVILVSVTGIGTAGDPWKIDFDNPAGNVDEITTNDAGMDGTSTIATDSAGTSTALDSFTATINRPVYTPEYELFVTLDGTEIVQLEVEKTDTGTGRVEWTSTSTRRSSPYSTVGA</sequence>
<gene>
    <name evidence="2" type="ORF">LCGC14_2471890</name>
</gene>